<dbReference type="InterPro" id="IPR036938">
    <property type="entry name" value="PAP2/HPO_sf"/>
</dbReference>
<keyword evidence="1" id="KW-1133">Transmembrane helix</keyword>
<proteinExistence type="predicted"/>
<dbReference type="OrthoDB" id="8477781at2"/>
<reference evidence="4" key="1">
    <citation type="submission" date="2016-10" db="EMBL/GenBank/DDBJ databases">
        <authorList>
            <person name="Varghese N."/>
            <person name="Submissions S."/>
        </authorList>
    </citation>
    <scope>NUCLEOTIDE SEQUENCE [LARGE SCALE GENOMIC DNA]</scope>
    <source>
        <strain evidence="4">DSM 11526</strain>
    </source>
</reference>
<gene>
    <name evidence="3" type="ORF">SAMN02745729_10745</name>
</gene>
<dbReference type="EMBL" id="FNRJ01000007">
    <property type="protein sequence ID" value="SEA77206.1"/>
    <property type="molecule type" value="Genomic_DNA"/>
</dbReference>
<evidence type="ECO:0000256" key="1">
    <source>
        <dbReference type="SAM" id="Phobius"/>
    </source>
</evidence>
<keyword evidence="4" id="KW-1185">Reference proteome</keyword>
<feature type="transmembrane region" description="Helical" evidence="1">
    <location>
        <begin position="100"/>
        <end position="119"/>
    </location>
</feature>
<organism evidence="3 4">
    <name type="scientific">Marinobacterium iners DSM 11526</name>
    <dbReference type="NCBI Taxonomy" id="1122198"/>
    <lineage>
        <taxon>Bacteria</taxon>
        <taxon>Pseudomonadati</taxon>
        <taxon>Pseudomonadota</taxon>
        <taxon>Gammaproteobacteria</taxon>
        <taxon>Oceanospirillales</taxon>
        <taxon>Oceanospirillaceae</taxon>
        <taxon>Marinobacterium</taxon>
    </lineage>
</organism>
<dbReference type="Pfam" id="PF01569">
    <property type="entry name" value="PAP2"/>
    <property type="match status" value="1"/>
</dbReference>
<name>A0A1H4DX79_9GAMM</name>
<keyword evidence="1" id="KW-0472">Membrane</keyword>
<evidence type="ECO:0000313" key="3">
    <source>
        <dbReference type="EMBL" id="SEA77206.1"/>
    </source>
</evidence>
<dbReference type="Gene3D" id="1.20.144.10">
    <property type="entry name" value="Phosphatidic acid phosphatase type 2/haloperoxidase"/>
    <property type="match status" value="1"/>
</dbReference>
<dbReference type="InterPro" id="IPR000326">
    <property type="entry name" value="PAP2/HPO"/>
</dbReference>
<dbReference type="STRING" id="1122198.SAMN02745729_10745"/>
<dbReference type="SUPFAM" id="SSF48317">
    <property type="entry name" value="Acid phosphatase/Vanadium-dependent haloperoxidase"/>
    <property type="match status" value="1"/>
</dbReference>
<dbReference type="RefSeq" id="WP_091826300.1">
    <property type="nucleotide sequence ID" value="NZ_FNRJ01000007.1"/>
</dbReference>
<evidence type="ECO:0000313" key="4">
    <source>
        <dbReference type="Proteomes" id="UP000242469"/>
    </source>
</evidence>
<feature type="domain" description="Phosphatidic acid phosphatase type 2/haloperoxidase" evidence="2">
    <location>
        <begin position="145"/>
        <end position="226"/>
    </location>
</feature>
<protein>
    <submittedName>
        <fullName evidence="3">PAP2 superfamily protein</fullName>
    </submittedName>
</protein>
<feature type="transmembrane region" description="Helical" evidence="1">
    <location>
        <begin position="75"/>
        <end position="93"/>
    </location>
</feature>
<dbReference type="Proteomes" id="UP000242469">
    <property type="component" value="Unassembled WGS sequence"/>
</dbReference>
<accession>A0A1H4DX79</accession>
<sequence>MITPEPVFSTRWRPLAFISTQLVAALLLLSFASDAGREIWRSIDRSVFFTLNGSLFHNEPWAHFWAWMNTREVDALSAVVMLLFLIFPGLGGLRRHQLQAAFTGFLLLMLLMLPMRELLSEYAHSAGLSGPSPSLQLQPAYLFGEHLPEIPAKDSASTSFPGDHASVLLVWVGFLLFIRRSPATFCAAGLGIFLMLPRLFGGAHWFTDAAVGGMCLALTTLAWAWATPVAGWLNRWLLMGLTPLYRLAGRIPLLGRLPFFNPGR</sequence>
<keyword evidence="1" id="KW-0812">Transmembrane</keyword>
<dbReference type="AlphaFoldDB" id="A0A1H4DX79"/>
<evidence type="ECO:0000259" key="2">
    <source>
        <dbReference type="Pfam" id="PF01569"/>
    </source>
</evidence>